<reference evidence="4" key="1">
    <citation type="submission" date="2016-03" db="EMBL/GenBank/DDBJ databases">
        <title>Mechanisms controlling the formation of the plant cell surface in tip-growing cells are functionally conserved among land plants.</title>
        <authorList>
            <person name="Honkanen S."/>
            <person name="Jones V.A."/>
            <person name="Morieri G."/>
            <person name="Champion C."/>
            <person name="Hetherington A.J."/>
            <person name="Kelly S."/>
            <person name="Saint-Marcoux D."/>
            <person name="Proust H."/>
            <person name="Prescott H."/>
            <person name="Dolan L."/>
        </authorList>
    </citation>
    <scope>NUCLEOTIDE SEQUENCE [LARGE SCALE GENOMIC DNA]</scope>
    <source>
        <tissue evidence="4">Whole gametophyte</tissue>
    </source>
</reference>
<dbReference type="EMBL" id="LVLJ01004053">
    <property type="protein sequence ID" value="OAE18508.1"/>
    <property type="molecule type" value="Genomic_DNA"/>
</dbReference>
<sequence length="167" mass="18085">MAMAIGVLVLALLSLSSTTVFAKDYCVYTIFVKTGWLPKAGTDSSISTQFFDSKGNSYKVDSLTEWGGNLLDADHDYFERNNVDVFSGLGECLNGPICGLNLTSDGTGDHHGWYCDYVEVTSSGVGKSCNNHHFTIEQWLATDAYPYSLTSTKDECAEVTSGLSSSE</sequence>
<name>A0A176VC70_MARPO</name>
<dbReference type="Gene3D" id="2.60.60.20">
    <property type="entry name" value="PLAT/LH2 domain"/>
    <property type="match status" value="1"/>
</dbReference>
<evidence type="ECO:0000256" key="2">
    <source>
        <dbReference type="SAM" id="SignalP"/>
    </source>
</evidence>
<comment type="caution">
    <text evidence="4">The sequence shown here is derived from an EMBL/GenBank/DDBJ whole genome shotgun (WGS) entry which is preliminary data.</text>
</comment>
<feature type="signal peptide" evidence="2">
    <location>
        <begin position="1"/>
        <end position="22"/>
    </location>
</feature>
<proteinExistence type="predicted"/>
<keyword evidence="5" id="KW-1185">Reference proteome</keyword>
<accession>A0A176VC70</accession>
<evidence type="ECO:0000313" key="4">
    <source>
        <dbReference type="EMBL" id="OAE18508.1"/>
    </source>
</evidence>
<dbReference type="Proteomes" id="UP000077202">
    <property type="component" value="Unassembled WGS sequence"/>
</dbReference>
<organism evidence="4 5">
    <name type="scientific">Marchantia polymorpha subsp. ruderalis</name>
    <dbReference type="NCBI Taxonomy" id="1480154"/>
    <lineage>
        <taxon>Eukaryota</taxon>
        <taxon>Viridiplantae</taxon>
        <taxon>Streptophyta</taxon>
        <taxon>Embryophyta</taxon>
        <taxon>Marchantiophyta</taxon>
        <taxon>Marchantiopsida</taxon>
        <taxon>Marchantiidae</taxon>
        <taxon>Marchantiales</taxon>
        <taxon>Marchantiaceae</taxon>
        <taxon>Marchantia</taxon>
    </lineage>
</organism>
<dbReference type="SUPFAM" id="SSF49723">
    <property type="entry name" value="Lipase/lipooxygenase domain (PLAT/LH2 domain)"/>
    <property type="match status" value="1"/>
</dbReference>
<dbReference type="InterPro" id="IPR036392">
    <property type="entry name" value="PLAT/LH2_dom_sf"/>
</dbReference>
<feature type="chain" id="PRO_5008051696" description="PLAT domain-containing protein" evidence="2">
    <location>
        <begin position="23"/>
        <end position="167"/>
    </location>
</feature>
<dbReference type="AlphaFoldDB" id="A0A176VC70"/>
<keyword evidence="2" id="KW-0732">Signal</keyword>
<feature type="domain" description="PLAT" evidence="3">
    <location>
        <begin position="26"/>
        <end position="154"/>
    </location>
</feature>
<dbReference type="Pfam" id="PF01477">
    <property type="entry name" value="PLAT"/>
    <property type="match status" value="1"/>
</dbReference>
<dbReference type="InterPro" id="IPR001024">
    <property type="entry name" value="PLAT/LH2_dom"/>
</dbReference>
<dbReference type="PANTHER" id="PTHR31718:SF0">
    <property type="entry name" value="PLAT DOMAIN-CONTAINING PROTEIN 2"/>
    <property type="match status" value="1"/>
</dbReference>
<evidence type="ECO:0000256" key="1">
    <source>
        <dbReference type="PROSITE-ProRule" id="PRU00152"/>
    </source>
</evidence>
<dbReference type="PANTHER" id="PTHR31718">
    <property type="entry name" value="PLAT DOMAIN-CONTAINING PROTEIN"/>
    <property type="match status" value="1"/>
</dbReference>
<evidence type="ECO:0000259" key="3">
    <source>
        <dbReference type="PROSITE" id="PS50095"/>
    </source>
</evidence>
<comment type="caution">
    <text evidence="1">Lacks conserved residue(s) required for the propagation of feature annotation.</text>
</comment>
<gene>
    <name evidence="4" type="ORF">AXG93_163s1410</name>
</gene>
<dbReference type="PROSITE" id="PS50095">
    <property type="entry name" value="PLAT"/>
    <property type="match status" value="1"/>
</dbReference>
<protein>
    <recommendedName>
        <fullName evidence="3">PLAT domain-containing protein</fullName>
    </recommendedName>
</protein>
<evidence type="ECO:0000313" key="5">
    <source>
        <dbReference type="Proteomes" id="UP000077202"/>
    </source>
</evidence>